<proteinExistence type="predicted"/>
<evidence type="ECO:0000259" key="1">
    <source>
        <dbReference type="Pfam" id="PF01261"/>
    </source>
</evidence>
<accession>A0ABR7R5K2</accession>
<dbReference type="Gene3D" id="3.20.20.150">
    <property type="entry name" value="Divalent-metal-dependent TIM barrel enzymes"/>
    <property type="match status" value="1"/>
</dbReference>
<dbReference type="PANTHER" id="PTHR12110:SF53">
    <property type="entry name" value="BLR5974 PROTEIN"/>
    <property type="match status" value="1"/>
</dbReference>
<keyword evidence="2" id="KW-0413">Isomerase</keyword>
<dbReference type="EMBL" id="JACTUZ010000025">
    <property type="protein sequence ID" value="MBC9177018.1"/>
    <property type="molecule type" value="Genomic_DNA"/>
</dbReference>
<gene>
    <name evidence="2" type="ORF">IBL25_08695</name>
</gene>
<name>A0ABR7R5K2_9PROT</name>
<dbReference type="InterPro" id="IPR013022">
    <property type="entry name" value="Xyl_isomerase-like_TIM-brl"/>
</dbReference>
<feature type="domain" description="Xylose isomerase-like TIM barrel" evidence="1">
    <location>
        <begin position="26"/>
        <end position="253"/>
    </location>
</feature>
<evidence type="ECO:0000313" key="3">
    <source>
        <dbReference type="Proteomes" id="UP000603940"/>
    </source>
</evidence>
<dbReference type="PANTHER" id="PTHR12110">
    <property type="entry name" value="HYDROXYPYRUVATE ISOMERASE"/>
    <property type="match status" value="1"/>
</dbReference>
<dbReference type="Pfam" id="PF01261">
    <property type="entry name" value="AP_endonuc_2"/>
    <property type="match status" value="1"/>
</dbReference>
<protein>
    <submittedName>
        <fullName evidence="2">Sugar phosphate isomerase/epimerase</fullName>
    </submittedName>
</protein>
<reference evidence="2 3" key="1">
    <citation type="journal article" date="2009" name="Int. J. Syst. Evol. Microbiol.">
        <title>Transfer of Teichococcus ludipueritiae and Muricoccus roseus to the genus Roseomonas, as Roseomonas ludipueritiae comb. nov. and Roseomonas rosea comb. nov., respectively, and emended description of the genus Roseomonas.</title>
        <authorList>
            <person name="Sanchez-Porro C."/>
            <person name="Gallego V."/>
            <person name="Busse H.J."/>
            <person name="Kampfer P."/>
            <person name="Ventosa A."/>
        </authorList>
    </citation>
    <scope>NUCLEOTIDE SEQUENCE [LARGE SCALE GENOMIC DNA]</scope>
    <source>
        <strain evidence="2 3">DSM 14915</strain>
    </source>
</reference>
<sequence>MTTTESLYDRIGVDIGRRAKLEDGIAWAARNAVRYIDIQLDYGENAFTRFDDARAASVRDACERHGIHLGLHTLSAVNVAEYSPILSEAVDDYLKGYIDIFPKLGAHWIVVHAGYHFSADVKPRMEAGLERLKRMVGYAERKGARLLLENLNKEPADAEVHYLAHTMEEWTYYYDRIDSPAFALSFTANHAHLLPEGIPGFVDAIPWHRVKEVRLADCFRNGTEIHLPPGQGDLDFPDMFRRIEATGFTGHYMNAFGTLEDMQAARRTMAEGASAAAMGD</sequence>
<dbReference type="GO" id="GO:0016853">
    <property type="term" value="F:isomerase activity"/>
    <property type="evidence" value="ECO:0007669"/>
    <property type="project" value="UniProtKB-KW"/>
</dbReference>
<dbReference type="SUPFAM" id="SSF51658">
    <property type="entry name" value="Xylose isomerase-like"/>
    <property type="match status" value="1"/>
</dbReference>
<comment type="caution">
    <text evidence="2">The sequence shown here is derived from an EMBL/GenBank/DDBJ whole genome shotgun (WGS) entry which is preliminary data.</text>
</comment>
<dbReference type="Proteomes" id="UP000603940">
    <property type="component" value="Unassembled WGS sequence"/>
</dbReference>
<evidence type="ECO:0000313" key="2">
    <source>
        <dbReference type="EMBL" id="MBC9177018.1"/>
    </source>
</evidence>
<dbReference type="InterPro" id="IPR036237">
    <property type="entry name" value="Xyl_isomerase-like_sf"/>
</dbReference>
<organism evidence="2 3">
    <name type="scientific">Pseudoroseomonas ludipueritiae</name>
    <dbReference type="NCBI Taxonomy" id="198093"/>
    <lineage>
        <taxon>Bacteria</taxon>
        <taxon>Pseudomonadati</taxon>
        <taxon>Pseudomonadota</taxon>
        <taxon>Alphaproteobacteria</taxon>
        <taxon>Acetobacterales</taxon>
        <taxon>Acetobacteraceae</taxon>
        <taxon>Pseudoroseomonas</taxon>
    </lineage>
</organism>
<dbReference type="InterPro" id="IPR050312">
    <property type="entry name" value="IolE/XylAMocC-like"/>
</dbReference>
<keyword evidence="3" id="KW-1185">Reference proteome</keyword>